<dbReference type="InterPro" id="IPR049492">
    <property type="entry name" value="BD-FAE-like_dom"/>
</dbReference>
<dbReference type="GO" id="GO:0016787">
    <property type="term" value="F:hydrolase activity"/>
    <property type="evidence" value="ECO:0007669"/>
    <property type="project" value="UniProtKB-KW"/>
</dbReference>
<proteinExistence type="predicted"/>
<feature type="compositionally biased region" description="Gly residues" evidence="2">
    <location>
        <begin position="1"/>
        <end position="11"/>
    </location>
</feature>
<dbReference type="Pfam" id="PF20434">
    <property type="entry name" value="BD-FAE"/>
    <property type="match status" value="1"/>
</dbReference>
<comment type="caution">
    <text evidence="4">The sequence shown here is derived from an EMBL/GenBank/DDBJ whole genome shotgun (WGS) entry which is preliminary data.</text>
</comment>
<protein>
    <submittedName>
        <fullName evidence="4">Alpha/beta hydrolase</fullName>
    </submittedName>
</protein>
<dbReference type="SUPFAM" id="SSF53474">
    <property type="entry name" value="alpha/beta-Hydrolases"/>
    <property type="match status" value="1"/>
</dbReference>
<dbReference type="RefSeq" id="WP_378063587.1">
    <property type="nucleotide sequence ID" value="NZ_JBHSXS010000017.1"/>
</dbReference>
<name>A0ABW2CR36_9ACTN</name>
<accession>A0ABW2CR36</accession>
<dbReference type="EMBL" id="JBHSXS010000017">
    <property type="protein sequence ID" value="MFC6883148.1"/>
    <property type="molecule type" value="Genomic_DNA"/>
</dbReference>
<keyword evidence="5" id="KW-1185">Reference proteome</keyword>
<organism evidence="4 5">
    <name type="scientific">Actinomadura yumaensis</name>
    <dbReference type="NCBI Taxonomy" id="111807"/>
    <lineage>
        <taxon>Bacteria</taxon>
        <taxon>Bacillati</taxon>
        <taxon>Actinomycetota</taxon>
        <taxon>Actinomycetes</taxon>
        <taxon>Streptosporangiales</taxon>
        <taxon>Thermomonosporaceae</taxon>
        <taxon>Actinomadura</taxon>
    </lineage>
</organism>
<evidence type="ECO:0000313" key="4">
    <source>
        <dbReference type="EMBL" id="MFC6883148.1"/>
    </source>
</evidence>
<evidence type="ECO:0000313" key="5">
    <source>
        <dbReference type="Proteomes" id="UP001596380"/>
    </source>
</evidence>
<evidence type="ECO:0000256" key="1">
    <source>
        <dbReference type="ARBA" id="ARBA00022801"/>
    </source>
</evidence>
<sequence length="303" mass="32514">MTPGGGPGGAPGVPAGLDDWPGRELSDEELDVAYNVRRKAGPDLFARHMERYRAESDAAVDGLPGRPGVVYDEASGERLDVWGADGSGPRPAFVWIHGGYWMALSRHDSANMARMLHAEGVATVVPDYTLAPEATLEEIVRQVRASVAWVYRHGREHGLDPDRIVVGGSSAGGHLTGMTMVDGWQAGLGLPADVVKAALPMSGLFDLRPLTRVYVNQYVHLDVPRAAALSPALLPASRRVPAVFVSPEHDGLGFLDQSRRFQAHWGNGELLAVEGRDHFDVVLDLGDPDTSASRALLALIRAL</sequence>
<dbReference type="Gene3D" id="3.40.50.1820">
    <property type="entry name" value="alpha/beta hydrolase"/>
    <property type="match status" value="1"/>
</dbReference>
<dbReference type="PANTHER" id="PTHR48081">
    <property type="entry name" value="AB HYDROLASE SUPERFAMILY PROTEIN C4A8.06C"/>
    <property type="match status" value="1"/>
</dbReference>
<dbReference type="Proteomes" id="UP001596380">
    <property type="component" value="Unassembled WGS sequence"/>
</dbReference>
<dbReference type="InterPro" id="IPR029058">
    <property type="entry name" value="AB_hydrolase_fold"/>
</dbReference>
<dbReference type="PANTHER" id="PTHR48081:SF33">
    <property type="entry name" value="KYNURENINE FORMAMIDASE"/>
    <property type="match status" value="1"/>
</dbReference>
<feature type="region of interest" description="Disordered" evidence="2">
    <location>
        <begin position="1"/>
        <end position="24"/>
    </location>
</feature>
<gene>
    <name evidence="4" type="ORF">ACFQKB_25560</name>
</gene>
<evidence type="ECO:0000259" key="3">
    <source>
        <dbReference type="Pfam" id="PF20434"/>
    </source>
</evidence>
<evidence type="ECO:0000256" key="2">
    <source>
        <dbReference type="SAM" id="MobiDB-lite"/>
    </source>
</evidence>
<reference evidence="5" key="1">
    <citation type="journal article" date="2019" name="Int. J. Syst. Evol. Microbiol.">
        <title>The Global Catalogue of Microorganisms (GCM) 10K type strain sequencing project: providing services to taxonomists for standard genome sequencing and annotation.</title>
        <authorList>
            <consortium name="The Broad Institute Genomics Platform"/>
            <consortium name="The Broad Institute Genome Sequencing Center for Infectious Disease"/>
            <person name="Wu L."/>
            <person name="Ma J."/>
        </authorList>
    </citation>
    <scope>NUCLEOTIDE SEQUENCE [LARGE SCALE GENOMIC DNA]</scope>
    <source>
        <strain evidence="5">JCM 3369</strain>
    </source>
</reference>
<dbReference type="InterPro" id="IPR050300">
    <property type="entry name" value="GDXG_lipolytic_enzyme"/>
</dbReference>
<feature type="domain" description="BD-FAE-like" evidence="3">
    <location>
        <begin position="86"/>
        <end position="180"/>
    </location>
</feature>
<keyword evidence="1 4" id="KW-0378">Hydrolase</keyword>